<accession>A0A138ZYA7</accession>
<dbReference type="AlphaFoldDB" id="A0A138ZYA7"/>
<dbReference type="InterPro" id="IPR027417">
    <property type="entry name" value="P-loop_NTPase"/>
</dbReference>
<dbReference type="Gene3D" id="3.40.50.300">
    <property type="entry name" value="P-loop containing nucleotide triphosphate hydrolases"/>
    <property type="match status" value="2"/>
</dbReference>
<evidence type="ECO:0000313" key="2">
    <source>
        <dbReference type="Proteomes" id="UP000070544"/>
    </source>
</evidence>
<dbReference type="GO" id="GO:0016787">
    <property type="term" value="F:hydrolase activity"/>
    <property type="evidence" value="ECO:0007669"/>
    <property type="project" value="UniProtKB-KW"/>
</dbReference>
<keyword evidence="2" id="KW-1185">Reference proteome</keyword>
<keyword evidence="1" id="KW-0378">Hydrolase</keyword>
<protein>
    <submittedName>
        <fullName evidence="1">p-loop containing nucleoside triphosphate hydrolase protein</fullName>
    </submittedName>
</protein>
<dbReference type="OMA" id="VDQNDFL"/>
<dbReference type="EMBL" id="KQ965861">
    <property type="protein sequence ID" value="KXS09488.1"/>
    <property type="molecule type" value="Genomic_DNA"/>
</dbReference>
<reference evidence="1 2" key="1">
    <citation type="journal article" date="2015" name="Genome Biol. Evol.">
        <title>Phylogenomic analyses indicate that early fungi evolved digesting cell walls of algal ancestors of land plants.</title>
        <authorList>
            <person name="Chang Y."/>
            <person name="Wang S."/>
            <person name="Sekimoto S."/>
            <person name="Aerts A.L."/>
            <person name="Choi C."/>
            <person name="Clum A."/>
            <person name="LaButti K.M."/>
            <person name="Lindquist E.A."/>
            <person name="Yee Ngan C."/>
            <person name="Ohm R.A."/>
            <person name="Salamov A.A."/>
            <person name="Grigoriev I.V."/>
            <person name="Spatafora J.W."/>
            <person name="Berbee M.L."/>
        </authorList>
    </citation>
    <scope>NUCLEOTIDE SEQUENCE [LARGE SCALE GENOMIC DNA]</scope>
    <source>
        <strain evidence="1 2">JEL478</strain>
    </source>
</reference>
<gene>
    <name evidence="1" type="ORF">M427DRAFT_64001</name>
</gene>
<dbReference type="SUPFAM" id="SSF52540">
    <property type="entry name" value="P-loop containing nucleoside triphosphate hydrolases"/>
    <property type="match status" value="1"/>
</dbReference>
<name>A0A138ZYA7_GONPJ</name>
<proteinExistence type="predicted"/>
<organism evidence="1 2">
    <name type="scientific">Gonapodya prolifera (strain JEL478)</name>
    <name type="common">Monoblepharis prolifera</name>
    <dbReference type="NCBI Taxonomy" id="1344416"/>
    <lineage>
        <taxon>Eukaryota</taxon>
        <taxon>Fungi</taxon>
        <taxon>Fungi incertae sedis</taxon>
        <taxon>Chytridiomycota</taxon>
        <taxon>Chytridiomycota incertae sedis</taxon>
        <taxon>Monoblepharidomycetes</taxon>
        <taxon>Monoblepharidales</taxon>
        <taxon>Gonapodyaceae</taxon>
        <taxon>Gonapodya</taxon>
    </lineage>
</organism>
<evidence type="ECO:0000313" key="1">
    <source>
        <dbReference type="EMBL" id="KXS09488.1"/>
    </source>
</evidence>
<dbReference type="STRING" id="1344416.A0A138ZYA7"/>
<dbReference type="Proteomes" id="UP000070544">
    <property type="component" value="Unassembled WGS sequence"/>
</dbReference>
<sequence>MDALAESLARSLIASADEASQQSPSNRFIVLLSGIPGSGKSTLASRVEAHVNRLAGTVCKSLSMDGFHLARSELDRMPNREEAYRRRGAPWTFDADALIASLEKLRPLPRPDTTPIAYPTFSHAKKDPVSDGVLVLPTDRILIIEGLYLLLRDVDPWRRLPEFADQYWWIECDVEVAVERVARRHVESGIEPTIEQGRARANDNDLANATFVMLHRMQDSDIHVLKPAFDESL</sequence>
<dbReference type="PANTHER" id="PTHR10285">
    <property type="entry name" value="URIDINE KINASE"/>
    <property type="match status" value="1"/>
</dbReference>
<dbReference type="OrthoDB" id="6362633at2759"/>